<evidence type="ECO:0000313" key="3">
    <source>
        <dbReference type="Proteomes" id="UP000316270"/>
    </source>
</evidence>
<proteinExistence type="predicted"/>
<sequence>MKLVFLPIVCLFGGTISAHPILEKRQFLPLFPGSQQTQPEVQLRATGALIQRAWGEVGQSYSALTTAFRCVSAASANPPPNLLLNCGVGEAHKAIASKLYETTSRFAPDAVINYIEAGSSMLAASTSLTMVENQAFRALDDNWAVSVRTGERQLVYESLVQQLGLFNTWAKAYNNLMPIGTKTAGDMAEAGVVRQYQALIKKYQWDAPS</sequence>
<dbReference type="Proteomes" id="UP000316270">
    <property type="component" value="Chromosome 2"/>
</dbReference>
<protein>
    <submittedName>
        <fullName evidence="2">Uncharacterized protein</fullName>
    </submittedName>
</protein>
<organism evidence="2 3">
    <name type="scientific">Venturia effusa</name>
    <dbReference type="NCBI Taxonomy" id="50376"/>
    <lineage>
        <taxon>Eukaryota</taxon>
        <taxon>Fungi</taxon>
        <taxon>Dikarya</taxon>
        <taxon>Ascomycota</taxon>
        <taxon>Pezizomycotina</taxon>
        <taxon>Dothideomycetes</taxon>
        <taxon>Pleosporomycetidae</taxon>
        <taxon>Venturiales</taxon>
        <taxon>Venturiaceae</taxon>
        <taxon>Venturia</taxon>
    </lineage>
</organism>
<dbReference type="AlphaFoldDB" id="A0A517L044"/>
<dbReference type="EMBL" id="CP042186">
    <property type="protein sequence ID" value="QDS68997.1"/>
    <property type="molecule type" value="Genomic_DNA"/>
</dbReference>
<feature type="chain" id="PRO_5021884851" evidence="1">
    <location>
        <begin position="19"/>
        <end position="209"/>
    </location>
</feature>
<evidence type="ECO:0000313" key="2">
    <source>
        <dbReference type="EMBL" id="QDS68997.1"/>
    </source>
</evidence>
<feature type="signal peptide" evidence="1">
    <location>
        <begin position="1"/>
        <end position="18"/>
    </location>
</feature>
<reference evidence="2 3" key="1">
    <citation type="submission" date="2019-07" db="EMBL/GenBank/DDBJ databases">
        <title>Finished genome of Venturia effusa.</title>
        <authorList>
            <person name="Young C.A."/>
            <person name="Cox M.P."/>
            <person name="Ganley A.R.D."/>
            <person name="David W.J."/>
        </authorList>
    </citation>
    <scope>NUCLEOTIDE SEQUENCE [LARGE SCALE GENOMIC DNA]</scope>
    <source>
        <strain evidence="3">albino</strain>
    </source>
</reference>
<keyword evidence="3" id="KW-1185">Reference proteome</keyword>
<keyword evidence="1" id="KW-0732">Signal</keyword>
<evidence type="ECO:0000256" key="1">
    <source>
        <dbReference type="SAM" id="SignalP"/>
    </source>
</evidence>
<gene>
    <name evidence="2" type="ORF">FKW77_009387</name>
</gene>
<accession>A0A517L044</accession>
<name>A0A517L044_9PEZI</name>
<dbReference type="OrthoDB" id="3919513at2759"/>